<keyword evidence="2" id="KW-1133">Transmembrane helix</keyword>
<keyword evidence="2" id="KW-0812">Transmembrane</keyword>
<gene>
    <name evidence="4" type="ORF">EFY87_05005</name>
</gene>
<dbReference type="InterPro" id="IPR022603">
    <property type="entry name" value="DUF3152"/>
</dbReference>
<evidence type="ECO:0000256" key="2">
    <source>
        <dbReference type="SAM" id="Phobius"/>
    </source>
</evidence>
<feature type="region of interest" description="Disordered" evidence="1">
    <location>
        <begin position="89"/>
        <end position="152"/>
    </location>
</feature>
<evidence type="ECO:0000313" key="5">
    <source>
        <dbReference type="Proteomes" id="UP000271678"/>
    </source>
</evidence>
<feature type="compositionally biased region" description="Basic and acidic residues" evidence="1">
    <location>
        <begin position="23"/>
        <end position="40"/>
    </location>
</feature>
<evidence type="ECO:0000256" key="1">
    <source>
        <dbReference type="SAM" id="MobiDB-lite"/>
    </source>
</evidence>
<proteinExistence type="predicted"/>
<sequence length="323" mass="34299">MPTCRWSGCAGPSARRIRVPDTSGHHPEQGTRRERRDRAGRGAHRAAVPPRPRHTADQQPARLVRAVVVAVVVLALGSALLGYLLHGRGSTSAGAQSTRSSSSSSTAPASAPRLTSTTSPVTRSSSTTARPTTAAVPAHGNGRFNPVTVPQTTTARTGRVVTYALSVEGGMGADPAAVAKAFGSALLDRRGWQGVDHVRFVQMTHAALAKGTKPEMVVLVASPDQVKKLCAPLPTHGDTSCDTSEHVVLNYKLWTTGVPYFAGHVDEYREYMVNHEVGHALGHGHQQCSAKGAYAPVMQQQTLDLQGCKPWPWPKRPNAQGQA</sequence>
<dbReference type="AlphaFoldDB" id="A0A3M9MFK6"/>
<dbReference type="EMBL" id="RJJQ01000003">
    <property type="protein sequence ID" value="RNI24326.1"/>
    <property type="molecule type" value="Genomic_DNA"/>
</dbReference>
<name>A0A3M9MFK6_9MICO</name>
<feature type="domain" description="DUF3152" evidence="3">
    <location>
        <begin position="133"/>
        <end position="306"/>
    </location>
</feature>
<dbReference type="Proteomes" id="UP000271678">
    <property type="component" value="Unassembled WGS sequence"/>
</dbReference>
<evidence type="ECO:0000313" key="4">
    <source>
        <dbReference type="EMBL" id="RNI24326.1"/>
    </source>
</evidence>
<reference evidence="4 5" key="1">
    <citation type="submission" date="2018-11" db="EMBL/GenBank/DDBJ databases">
        <title>Draft genome of Simplicispira Flexivirga sp. BO-16.</title>
        <authorList>
            <person name="Im W.T."/>
        </authorList>
    </citation>
    <scope>NUCLEOTIDE SEQUENCE [LARGE SCALE GENOMIC DNA]</scope>
    <source>
        <strain evidence="4 5">BO-16</strain>
    </source>
</reference>
<keyword evidence="5" id="KW-1185">Reference proteome</keyword>
<keyword evidence="2" id="KW-0472">Membrane</keyword>
<dbReference type="Pfam" id="PF11350">
    <property type="entry name" value="DUF3152"/>
    <property type="match status" value="1"/>
</dbReference>
<organism evidence="4 5">
    <name type="scientific">Flexivirga caeni</name>
    <dbReference type="NCBI Taxonomy" id="2294115"/>
    <lineage>
        <taxon>Bacteria</taxon>
        <taxon>Bacillati</taxon>
        <taxon>Actinomycetota</taxon>
        <taxon>Actinomycetes</taxon>
        <taxon>Micrococcales</taxon>
        <taxon>Dermacoccaceae</taxon>
        <taxon>Flexivirga</taxon>
    </lineage>
</organism>
<feature type="region of interest" description="Disordered" evidence="1">
    <location>
        <begin position="1"/>
        <end position="59"/>
    </location>
</feature>
<accession>A0A3M9MFK6</accession>
<dbReference type="SUPFAM" id="SSF55486">
    <property type="entry name" value="Metalloproteases ('zincins'), catalytic domain"/>
    <property type="match status" value="1"/>
</dbReference>
<feature type="transmembrane region" description="Helical" evidence="2">
    <location>
        <begin position="63"/>
        <end position="85"/>
    </location>
</feature>
<protein>
    <submittedName>
        <fullName evidence="4">DUF3152 domain-containing protein</fullName>
    </submittedName>
</protein>
<comment type="caution">
    <text evidence="4">The sequence shown here is derived from an EMBL/GenBank/DDBJ whole genome shotgun (WGS) entry which is preliminary data.</text>
</comment>
<feature type="compositionally biased region" description="Low complexity" evidence="1">
    <location>
        <begin position="89"/>
        <end position="138"/>
    </location>
</feature>
<evidence type="ECO:0000259" key="3">
    <source>
        <dbReference type="Pfam" id="PF11350"/>
    </source>
</evidence>